<dbReference type="KEGG" id="dml:Dmul_06290"/>
<dbReference type="Pfam" id="PF00175">
    <property type="entry name" value="NAD_binding_1"/>
    <property type="match status" value="1"/>
</dbReference>
<feature type="binding site" evidence="1">
    <location>
        <position position="257"/>
    </location>
    <ligand>
        <name>[2Fe-2S] cluster</name>
        <dbReference type="ChEBI" id="CHEBI:190135"/>
    </ligand>
</feature>
<dbReference type="NCBIfam" id="NF004862">
    <property type="entry name" value="PRK06222.1"/>
    <property type="match status" value="1"/>
</dbReference>
<dbReference type="InterPro" id="IPR001433">
    <property type="entry name" value="OxRdtase_FAD/NAD-bd"/>
</dbReference>
<accession>Q2N536</accession>
<dbReference type="Pfam" id="PF10418">
    <property type="entry name" value="DHODB_Fe-S_bind"/>
    <property type="match status" value="1"/>
</dbReference>
<dbReference type="InterPro" id="IPR050353">
    <property type="entry name" value="PyrK_electron_transfer"/>
</dbReference>
<feature type="binding site" evidence="1">
    <location>
        <position position="260"/>
    </location>
    <ligand>
        <name>[2Fe-2S] cluster</name>
        <dbReference type="ChEBI" id="CHEBI:190135"/>
    </ligand>
</feature>
<dbReference type="GO" id="GO:0016491">
    <property type="term" value="F:oxidoreductase activity"/>
    <property type="evidence" value="ECO:0007669"/>
    <property type="project" value="InterPro"/>
</dbReference>
<dbReference type="PROSITE" id="PS51384">
    <property type="entry name" value="FAD_FR"/>
    <property type="match status" value="1"/>
</dbReference>
<name>Q2N536_DESML</name>
<dbReference type="GO" id="GO:0046872">
    <property type="term" value="F:metal ion binding"/>
    <property type="evidence" value="ECO:0007669"/>
    <property type="project" value="UniProtKB-KW"/>
</dbReference>
<evidence type="ECO:0000259" key="2">
    <source>
        <dbReference type="PROSITE" id="PS51384"/>
    </source>
</evidence>
<gene>
    <name evidence="3" type="primary">ubiB</name>
    <name evidence="3" type="ORF">dmi20</name>
</gene>
<keyword evidence="1" id="KW-0479">Metal-binding</keyword>
<proteinExistence type="predicted"/>
<dbReference type="InterPro" id="IPR019480">
    <property type="entry name" value="Dihydroorotate_DH_Fe-S-bd"/>
</dbReference>
<dbReference type="GO" id="GO:0006221">
    <property type="term" value="P:pyrimidine nucleotide biosynthetic process"/>
    <property type="evidence" value="ECO:0007669"/>
    <property type="project" value="InterPro"/>
</dbReference>
<dbReference type="PANTHER" id="PTHR43513:SF3">
    <property type="entry name" value="DIHYDROOROTATE DEHYDROGENASE B (NAD(+)), ELECTRON TRANSFER SUBUNIT-RELATED"/>
    <property type="match status" value="1"/>
</dbReference>
<dbReference type="InterPro" id="IPR039261">
    <property type="entry name" value="FNR_nucleotide-bd"/>
</dbReference>
<dbReference type="Gene3D" id="2.40.30.10">
    <property type="entry name" value="Translation factors"/>
    <property type="match status" value="1"/>
</dbReference>
<feature type="binding site" evidence="1">
    <location>
        <position position="272"/>
    </location>
    <ligand>
        <name>[2Fe-2S] cluster</name>
        <dbReference type="ChEBI" id="CHEBI:190135"/>
    </ligand>
</feature>
<dbReference type="GO" id="GO:0050660">
    <property type="term" value="F:flavin adenine dinucleotide binding"/>
    <property type="evidence" value="ECO:0007669"/>
    <property type="project" value="InterPro"/>
</dbReference>
<evidence type="ECO:0000313" key="3">
    <source>
        <dbReference type="EMBL" id="CAJ13758.1"/>
    </source>
</evidence>
<dbReference type="SUPFAM" id="SSF63380">
    <property type="entry name" value="Riboflavin synthase domain-like"/>
    <property type="match status" value="1"/>
</dbReference>
<dbReference type="PANTHER" id="PTHR43513">
    <property type="entry name" value="DIHYDROOROTATE DEHYDROGENASE B (NAD(+)), ELECTRON TRANSFER SUBUNIT"/>
    <property type="match status" value="1"/>
</dbReference>
<keyword evidence="1" id="KW-0408">Iron</keyword>
<organism evidence="3">
    <name type="scientific">Desulfococcus multivorans</name>
    <dbReference type="NCBI Taxonomy" id="897"/>
    <lineage>
        <taxon>Bacteria</taxon>
        <taxon>Pseudomonadati</taxon>
        <taxon>Thermodesulfobacteriota</taxon>
        <taxon>Desulfobacteria</taxon>
        <taxon>Desulfobacterales</taxon>
        <taxon>Desulfococcaceae</taxon>
        <taxon>Desulfococcus</taxon>
    </lineage>
</organism>
<reference evidence="3" key="1">
    <citation type="journal article" date="2007" name="J. Mol. Microbiol. Biotechnol.">
        <title>Analyses of the vrl gene cluster in Desulfococcus multivorans: homologous to the virulence-associated locus of the ovine footrot pathogen Dichelobacter nodosus strain A198.</title>
        <authorList>
            <person name="Knaust F."/>
            <person name="Kube M."/>
            <person name="Reinhardt R."/>
            <person name="Rabus R."/>
        </authorList>
    </citation>
    <scope>NUCLEOTIDE SEQUENCE</scope>
</reference>
<dbReference type="GO" id="GO:0051537">
    <property type="term" value="F:2 iron, 2 sulfur cluster binding"/>
    <property type="evidence" value="ECO:0007669"/>
    <property type="project" value="UniProtKB-KW"/>
</dbReference>
<evidence type="ECO:0000256" key="1">
    <source>
        <dbReference type="PIRSR" id="PIRSR006816-2"/>
    </source>
</evidence>
<comment type="cofactor">
    <cofactor evidence="1">
        <name>[2Fe-2S] cluster</name>
        <dbReference type="ChEBI" id="CHEBI:190135"/>
    </cofactor>
    <text evidence="1">Binds 1 [2Fe-2S] cluster per subunit.</text>
</comment>
<dbReference type="InterPro" id="IPR012165">
    <property type="entry name" value="Cyt_c3_hydrogenase_gsu"/>
</dbReference>
<dbReference type="Gene3D" id="3.40.50.80">
    <property type="entry name" value="Nucleotide-binding domain of ferredoxin-NADP reductase (FNR) module"/>
    <property type="match status" value="1"/>
</dbReference>
<dbReference type="EMBL" id="CT009609">
    <property type="protein sequence ID" value="CAJ13758.1"/>
    <property type="molecule type" value="Genomic_DNA"/>
</dbReference>
<dbReference type="InterPro" id="IPR017938">
    <property type="entry name" value="Riboflavin_synthase-like_b-brl"/>
</dbReference>
<dbReference type="InterPro" id="IPR017927">
    <property type="entry name" value="FAD-bd_FR_type"/>
</dbReference>
<protein>
    <submittedName>
        <fullName evidence="3">Oxidoreductase, NAD-binding</fullName>
    </submittedName>
</protein>
<dbReference type="SUPFAM" id="SSF52343">
    <property type="entry name" value="Ferredoxin reductase-like, C-terminal NADP-linked domain"/>
    <property type="match status" value="1"/>
</dbReference>
<dbReference type="PIRSF" id="PIRSF006816">
    <property type="entry name" value="Cyc3_hyd_g"/>
    <property type="match status" value="1"/>
</dbReference>
<dbReference type="AlphaFoldDB" id="Q2N536"/>
<keyword evidence="1" id="KW-0001">2Fe-2S</keyword>
<dbReference type="PATRIC" id="fig|897.4.peg.727"/>
<sequence length="311" mass="33835">MGTNTHVFPAQALNRIAAPPAEDETGNPDLEVFFKMFEIVKREEMAGGTVILNEIAAPLIARKAKPGQFVIIKANEEGERIPLTMADTDPDKGTITIIYMVVGKSTALFKTLNVGDGYQDVIGPLGKATHLEKQGTVVCVGGGTGIAVLHPITRALKEIGNRVIGIIGARNRDLLILEDKMRSASNELHVCTDDGSYGRPGFVTEALKEILEKEDVRQVVAIGPVPMMKFVSGITAEYNVPTLVSLNPIMVDGTGMCGGCRVTVGGETRFACVDGPEFDGHKVDYDELMKRLQAYSEDERRCYNDFCRMEQ</sequence>
<feature type="domain" description="FAD-binding FR-type" evidence="2">
    <location>
        <begin position="32"/>
        <end position="131"/>
    </location>
</feature>
<keyword evidence="1" id="KW-0411">Iron-sulfur</keyword>
<dbReference type="CDD" id="cd06219">
    <property type="entry name" value="DHOD_e_trans_like1"/>
    <property type="match status" value="1"/>
</dbReference>